<proteinExistence type="predicted"/>
<keyword evidence="2" id="KW-1185">Reference proteome</keyword>
<protein>
    <submittedName>
        <fullName evidence="1">Uncharacterized protein</fullName>
    </submittedName>
</protein>
<dbReference type="EMBL" id="JACVVK020000093">
    <property type="protein sequence ID" value="KAK7493381.1"/>
    <property type="molecule type" value="Genomic_DNA"/>
</dbReference>
<dbReference type="Proteomes" id="UP001519460">
    <property type="component" value="Unassembled WGS sequence"/>
</dbReference>
<accession>A0ABD0L218</accession>
<sequence length="93" mass="10820">MTRLKRRVPTMGRWLKTRAKDFEADCVYCLLSHRLFALYMGLCSPRLFRQFVACLALNGDSYQWRRSCVALCVARQLKRVISSSRRAFGIPVC</sequence>
<evidence type="ECO:0000313" key="1">
    <source>
        <dbReference type="EMBL" id="KAK7493381.1"/>
    </source>
</evidence>
<organism evidence="1 2">
    <name type="scientific">Batillaria attramentaria</name>
    <dbReference type="NCBI Taxonomy" id="370345"/>
    <lineage>
        <taxon>Eukaryota</taxon>
        <taxon>Metazoa</taxon>
        <taxon>Spiralia</taxon>
        <taxon>Lophotrochozoa</taxon>
        <taxon>Mollusca</taxon>
        <taxon>Gastropoda</taxon>
        <taxon>Caenogastropoda</taxon>
        <taxon>Sorbeoconcha</taxon>
        <taxon>Cerithioidea</taxon>
        <taxon>Batillariidae</taxon>
        <taxon>Batillaria</taxon>
    </lineage>
</organism>
<evidence type="ECO:0000313" key="2">
    <source>
        <dbReference type="Proteomes" id="UP001519460"/>
    </source>
</evidence>
<reference evidence="1 2" key="1">
    <citation type="journal article" date="2023" name="Sci. Data">
        <title>Genome assembly of the Korean intertidal mud-creeper Batillaria attramentaria.</title>
        <authorList>
            <person name="Patra A.K."/>
            <person name="Ho P.T."/>
            <person name="Jun S."/>
            <person name="Lee S.J."/>
            <person name="Kim Y."/>
            <person name="Won Y.J."/>
        </authorList>
    </citation>
    <scope>NUCLEOTIDE SEQUENCE [LARGE SCALE GENOMIC DNA]</scope>
    <source>
        <strain evidence="1">Wonlab-2016</strain>
    </source>
</reference>
<name>A0ABD0L218_9CAEN</name>
<dbReference type="AlphaFoldDB" id="A0ABD0L218"/>
<gene>
    <name evidence="1" type="ORF">BaRGS_00015281</name>
</gene>
<comment type="caution">
    <text evidence="1">The sequence shown here is derived from an EMBL/GenBank/DDBJ whole genome shotgun (WGS) entry which is preliminary data.</text>
</comment>